<evidence type="ECO:0000313" key="3">
    <source>
        <dbReference type="Proteomes" id="UP000198287"/>
    </source>
</evidence>
<name>A0A226DAP1_FOLCA</name>
<feature type="region of interest" description="Disordered" evidence="1">
    <location>
        <begin position="580"/>
        <end position="608"/>
    </location>
</feature>
<gene>
    <name evidence="2" type="ORF">Fcan01_24065</name>
</gene>
<reference evidence="2 3" key="1">
    <citation type="submission" date="2015-12" db="EMBL/GenBank/DDBJ databases">
        <title>The genome of Folsomia candida.</title>
        <authorList>
            <person name="Faddeeva A."/>
            <person name="Derks M.F."/>
            <person name="Anvar Y."/>
            <person name="Smit S."/>
            <person name="Van Straalen N."/>
            <person name="Roelofs D."/>
        </authorList>
    </citation>
    <scope>NUCLEOTIDE SEQUENCE [LARGE SCALE GENOMIC DNA]</scope>
    <source>
        <strain evidence="2 3">VU population</strain>
        <tissue evidence="2">Whole body</tissue>
    </source>
</reference>
<dbReference type="OrthoDB" id="8299208at2759"/>
<comment type="caution">
    <text evidence="2">The sequence shown here is derived from an EMBL/GenBank/DDBJ whole genome shotgun (WGS) entry which is preliminary data.</text>
</comment>
<evidence type="ECO:0000313" key="2">
    <source>
        <dbReference type="EMBL" id="OXA41326.1"/>
    </source>
</evidence>
<dbReference type="AlphaFoldDB" id="A0A226DAP1"/>
<keyword evidence="3" id="KW-1185">Reference proteome</keyword>
<sequence length="608" mass="70499">MQLLSRNVLSTDINYWGCREFYLVTEGVRFYHLNWYDRRKKRMSEFGAFSEIPCISGRCFDSVEKIGEEVAAKYNFISWVYIGWMDGDSRTGSFTPKFRAIHAKYFSSRDKKNEWTQFLAKEKIESFDEFMAYVVLAEALTNATPTTEKISLKEKYVYRGVHNAMRIANPHQIVLFGSRGYGFLSCYGIKENPYEFFTNPFDKFEWMSVFLAVFALGLINSDPVDVALAGFAVLLEISVPLATKRSVPGKVKCIFWLWVFAAIVLTSLYKDAFTTELIAPFKRSLTWRHVHELGDQGFKVFLPLKPNDAGLAESYSNGAQIKDLFAFDFSMDMQKITGGDLTDLPRLLGHRRFATAVLNTLIMGRKKRIGEKLTSAYFHYKWPAHVYPNLSRQEIRIEPTPRQNYVLKRVKSLIVSGIFGWWQDWFSRTRPKKLFPYYANWTKPKVERLDKLDFGARFVTIFRIWAICCTLCGAVGFVELSSSAVMDNFKKIMAGLLVQNHLILRNEPPVPLMRIPMVQRPLRPCLMPTPPRHLPDFRHPFFRSYHPAPGTYHRPASQNAARPQQQPKIPIDLDLMSKLVQKSRQYQSPQPNQLNRPWANPNYPEWQQ</sequence>
<proteinExistence type="predicted"/>
<evidence type="ECO:0000256" key="1">
    <source>
        <dbReference type="SAM" id="MobiDB-lite"/>
    </source>
</evidence>
<organism evidence="2 3">
    <name type="scientific">Folsomia candida</name>
    <name type="common">Springtail</name>
    <dbReference type="NCBI Taxonomy" id="158441"/>
    <lineage>
        <taxon>Eukaryota</taxon>
        <taxon>Metazoa</taxon>
        <taxon>Ecdysozoa</taxon>
        <taxon>Arthropoda</taxon>
        <taxon>Hexapoda</taxon>
        <taxon>Collembola</taxon>
        <taxon>Entomobryomorpha</taxon>
        <taxon>Isotomoidea</taxon>
        <taxon>Isotomidae</taxon>
        <taxon>Proisotominae</taxon>
        <taxon>Folsomia</taxon>
    </lineage>
</organism>
<protein>
    <submittedName>
        <fullName evidence="2">Uncharacterized protein</fullName>
    </submittedName>
</protein>
<dbReference type="Proteomes" id="UP000198287">
    <property type="component" value="Unassembled WGS sequence"/>
</dbReference>
<feature type="compositionally biased region" description="Polar residues" evidence="1">
    <location>
        <begin position="580"/>
        <end position="595"/>
    </location>
</feature>
<dbReference type="EMBL" id="LNIX01000030">
    <property type="protein sequence ID" value="OXA41326.1"/>
    <property type="molecule type" value="Genomic_DNA"/>
</dbReference>
<accession>A0A226DAP1</accession>